<dbReference type="SUPFAM" id="SSF52283">
    <property type="entry name" value="Formate/glycerate dehydrogenase catalytic domain-like"/>
    <property type="match status" value="1"/>
</dbReference>
<feature type="binding site" evidence="5 6">
    <location>
        <position position="227"/>
    </location>
    <ligand>
        <name>substrate</name>
    </ligand>
</feature>
<dbReference type="FunFam" id="3.40.50.720:FF:000004">
    <property type="entry name" value="Adenosylhomocysteinase"/>
    <property type="match status" value="1"/>
</dbReference>
<dbReference type="GO" id="GO:0004013">
    <property type="term" value="F:adenosylhomocysteinase activity"/>
    <property type="evidence" value="ECO:0007669"/>
    <property type="project" value="UniProtKB-UniRule"/>
</dbReference>
<comment type="cofactor">
    <cofactor evidence="5 7 8">
        <name>NAD(+)</name>
        <dbReference type="ChEBI" id="CHEBI:57540"/>
    </cofactor>
    <text evidence="5 7 8">Binds 1 NAD(+) per subunit.</text>
</comment>
<evidence type="ECO:0000256" key="1">
    <source>
        <dbReference type="ARBA" id="ARBA00007122"/>
    </source>
</evidence>
<dbReference type="Proteomes" id="UP000215595">
    <property type="component" value="Unassembled WGS sequence"/>
</dbReference>
<dbReference type="EC" id="3.13.2.1" evidence="5"/>
<accession>A0A258FGE0</accession>
<evidence type="ECO:0000256" key="7">
    <source>
        <dbReference type="PIRSR" id="PIRSR001109-2"/>
    </source>
</evidence>
<organism evidence="11 12">
    <name type="scientific">Brevundimonas subvibrioides</name>
    <dbReference type="NCBI Taxonomy" id="74313"/>
    <lineage>
        <taxon>Bacteria</taxon>
        <taxon>Pseudomonadati</taxon>
        <taxon>Pseudomonadota</taxon>
        <taxon>Alphaproteobacteria</taxon>
        <taxon>Caulobacterales</taxon>
        <taxon>Caulobacteraceae</taxon>
        <taxon>Brevundimonas</taxon>
    </lineage>
</organism>
<dbReference type="NCBIfam" id="TIGR00936">
    <property type="entry name" value="ahcY"/>
    <property type="match status" value="1"/>
</dbReference>
<comment type="function">
    <text evidence="5">May play a key role in the regulation of the intracellular concentration of adenosylhomocysteine.</text>
</comment>
<protein>
    <recommendedName>
        <fullName evidence="5">Adenosylhomocysteinase</fullName>
        <ecNumber evidence="5">3.13.2.1</ecNumber>
    </recommendedName>
    <alternativeName>
        <fullName evidence="5">S-adenosyl-L-homocysteine hydrolase</fullName>
        <shortName evidence="5">AdoHcyase</shortName>
    </alternativeName>
</protein>
<feature type="domain" description="S-adenosyl-L-homocysteine hydrolase NAD binding" evidence="10">
    <location>
        <begin position="228"/>
        <end position="387"/>
    </location>
</feature>
<comment type="catalytic activity">
    <reaction evidence="5 8">
        <text>S-adenosyl-L-homocysteine + H2O = L-homocysteine + adenosine</text>
        <dbReference type="Rhea" id="RHEA:21708"/>
        <dbReference type="ChEBI" id="CHEBI:15377"/>
        <dbReference type="ChEBI" id="CHEBI:16335"/>
        <dbReference type="ChEBI" id="CHEBI:57856"/>
        <dbReference type="ChEBI" id="CHEBI:58199"/>
        <dbReference type="EC" id="3.13.2.1"/>
    </reaction>
</comment>
<dbReference type="SMART" id="SM00996">
    <property type="entry name" value="AdoHcyase"/>
    <property type="match status" value="1"/>
</dbReference>
<evidence type="ECO:0000256" key="2">
    <source>
        <dbReference type="ARBA" id="ARBA00022563"/>
    </source>
</evidence>
<dbReference type="Gene3D" id="3.40.50.720">
    <property type="entry name" value="NAD(P)-binding Rossmann-like Domain"/>
    <property type="match status" value="1"/>
</dbReference>
<evidence type="ECO:0000256" key="8">
    <source>
        <dbReference type="RuleBase" id="RU000548"/>
    </source>
</evidence>
<feature type="binding site" evidence="5 6">
    <location>
        <position position="223"/>
    </location>
    <ligand>
        <name>substrate</name>
    </ligand>
</feature>
<keyword evidence="2 5" id="KW-0554">One-carbon metabolism</keyword>
<dbReference type="InterPro" id="IPR036291">
    <property type="entry name" value="NAD(P)-bd_dom_sf"/>
</dbReference>
<dbReference type="GO" id="GO:0005829">
    <property type="term" value="C:cytosol"/>
    <property type="evidence" value="ECO:0007669"/>
    <property type="project" value="TreeGrafter"/>
</dbReference>
<evidence type="ECO:0000256" key="5">
    <source>
        <dbReference type="HAMAP-Rule" id="MF_00563"/>
    </source>
</evidence>
<dbReference type="InterPro" id="IPR000043">
    <property type="entry name" value="Adenosylhomocysteinase-like"/>
</dbReference>
<dbReference type="NCBIfam" id="NF004005">
    <property type="entry name" value="PRK05476.2-3"/>
    <property type="match status" value="1"/>
</dbReference>
<dbReference type="InterPro" id="IPR042172">
    <property type="entry name" value="Adenosylhomocyst_ase-like_sf"/>
</dbReference>
<feature type="binding site" evidence="5">
    <location>
        <position position="315"/>
    </location>
    <ligand>
        <name>NAD(+)</name>
        <dbReference type="ChEBI" id="CHEBI:57540"/>
    </ligand>
</feature>
<dbReference type="Pfam" id="PF00670">
    <property type="entry name" value="AdoHcyase_NAD"/>
    <property type="match status" value="1"/>
</dbReference>
<dbReference type="PANTHER" id="PTHR23420">
    <property type="entry name" value="ADENOSYLHOMOCYSTEINASE"/>
    <property type="match status" value="1"/>
</dbReference>
<evidence type="ECO:0000256" key="6">
    <source>
        <dbReference type="PIRSR" id="PIRSR001109-1"/>
    </source>
</evidence>
<dbReference type="PIRSF" id="PIRSF001109">
    <property type="entry name" value="Ad_hcy_hydrolase"/>
    <property type="match status" value="1"/>
</dbReference>
<dbReference type="PANTHER" id="PTHR23420:SF0">
    <property type="entry name" value="ADENOSYLHOMOCYSTEINASE"/>
    <property type="match status" value="1"/>
</dbReference>
<dbReference type="PROSITE" id="PS00739">
    <property type="entry name" value="ADOHCYASE_2"/>
    <property type="match status" value="1"/>
</dbReference>
<feature type="binding site" evidence="5 7">
    <location>
        <begin position="336"/>
        <end position="338"/>
    </location>
    <ligand>
        <name>NAD(+)</name>
        <dbReference type="ChEBI" id="CHEBI:57540"/>
    </ligand>
</feature>
<feature type="binding site" evidence="5 6">
    <location>
        <position position="193"/>
    </location>
    <ligand>
        <name>substrate</name>
    </ligand>
</feature>
<dbReference type="UniPathway" id="UPA00314">
    <property type="reaction ID" value="UER00076"/>
</dbReference>
<evidence type="ECO:0000256" key="9">
    <source>
        <dbReference type="RuleBase" id="RU004166"/>
    </source>
</evidence>
<feature type="binding site" evidence="5">
    <location>
        <position position="228"/>
    </location>
    <ligand>
        <name>NAD(+)</name>
        <dbReference type="ChEBI" id="CHEBI:57540"/>
    </ligand>
</feature>
<evidence type="ECO:0000256" key="4">
    <source>
        <dbReference type="ARBA" id="ARBA00023027"/>
    </source>
</evidence>
<comment type="pathway">
    <text evidence="5 8">Amino-acid biosynthesis; L-homocysteine biosynthesis; L-homocysteine from S-adenosyl-L-homocysteine: step 1/1.</text>
</comment>
<feature type="binding site" evidence="5 6">
    <location>
        <position position="58"/>
    </location>
    <ligand>
        <name>substrate</name>
    </ligand>
</feature>
<dbReference type="SUPFAM" id="SSF51735">
    <property type="entry name" value="NAD(P)-binding Rossmann-fold domains"/>
    <property type="match status" value="1"/>
</dbReference>
<evidence type="ECO:0000256" key="3">
    <source>
        <dbReference type="ARBA" id="ARBA00022801"/>
    </source>
</evidence>
<dbReference type="InterPro" id="IPR015878">
    <property type="entry name" value="Ado_hCys_hydrolase_NAD-bd"/>
</dbReference>
<keyword evidence="5" id="KW-0963">Cytoplasm</keyword>
<proteinExistence type="inferred from homology"/>
<dbReference type="InterPro" id="IPR020082">
    <property type="entry name" value="S-Ado-L-homoCys_hydrolase_CS"/>
</dbReference>
<feature type="binding site" evidence="5 6">
    <location>
        <position position="133"/>
    </location>
    <ligand>
        <name>substrate</name>
    </ligand>
</feature>
<dbReference type="HAMAP" id="MF_00563">
    <property type="entry name" value="AdoHcyase"/>
    <property type="match status" value="1"/>
</dbReference>
<name>A0A258FGE0_9CAUL</name>
<dbReference type="SMART" id="SM00997">
    <property type="entry name" value="AdoHcyase_NAD"/>
    <property type="match status" value="1"/>
</dbReference>
<dbReference type="GO" id="GO:0033353">
    <property type="term" value="P:S-adenosylmethionine cycle"/>
    <property type="evidence" value="ECO:0007669"/>
    <property type="project" value="TreeGrafter"/>
</dbReference>
<dbReference type="EMBL" id="NCEB01000036">
    <property type="protein sequence ID" value="OYX31054.1"/>
    <property type="molecule type" value="Genomic_DNA"/>
</dbReference>
<gene>
    <name evidence="5" type="primary">ahcY</name>
    <name evidence="11" type="ORF">B7Z01_13235</name>
</gene>
<feature type="binding site" evidence="5 7">
    <location>
        <begin position="194"/>
        <end position="196"/>
    </location>
    <ligand>
        <name>NAD(+)</name>
        <dbReference type="ChEBI" id="CHEBI:57540"/>
    </ligand>
</feature>
<feature type="binding site" evidence="5 7">
    <location>
        <position position="381"/>
    </location>
    <ligand>
        <name>NAD(+)</name>
        <dbReference type="ChEBI" id="CHEBI:57540"/>
    </ligand>
</feature>
<evidence type="ECO:0000259" key="10">
    <source>
        <dbReference type="SMART" id="SM00997"/>
    </source>
</evidence>
<dbReference type="Pfam" id="PF05221">
    <property type="entry name" value="AdoHcyase"/>
    <property type="match status" value="1"/>
</dbReference>
<comment type="subcellular location">
    <subcellularLocation>
        <location evidence="5">Cytoplasm</location>
    </subcellularLocation>
</comment>
<feature type="binding site" evidence="5 7">
    <location>
        <position position="280"/>
    </location>
    <ligand>
        <name>NAD(+)</name>
        <dbReference type="ChEBI" id="CHEBI:57540"/>
    </ligand>
</feature>
<dbReference type="CDD" id="cd00401">
    <property type="entry name" value="SAHH"/>
    <property type="match status" value="1"/>
</dbReference>
<dbReference type="GO" id="GO:0071269">
    <property type="term" value="P:L-homocysteine biosynthetic process"/>
    <property type="evidence" value="ECO:0007669"/>
    <property type="project" value="UniProtKB-UniRule"/>
</dbReference>
<evidence type="ECO:0000313" key="11">
    <source>
        <dbReference type="EMBL" id="OYX31054.1"/>
    </source>
</evidence>
<feature type="binding site" evidence="5">
    <location>
        <begin position="257"/>
        <end position="262"/>
    </location>
    <ligand>
        <name>NAD(+)</name>
        <dbReference type="ChEBI" id="CHEBI:57540"/>
    </ligand>
</feature>
<feature type="binding site" evidence="7">
    <location>
        <position position="388"/>
    </location>
    <ligand>
        <name>NAD(+)</name>
        <dbReference type="ChEBI" id="CHEBI:57540"/>
    </ligand>
</feature>
<keyword evidence="3 5" id="KW-0378">Hydrolase</keyword>
<dbReference type="Gene3D" id="3.40.50.1480">
    <property type="entry name" value="Adenosylhomocysteinase-like"/>
    <property type="match status" value="1"/>
</dbReference>
<reference evidence="11 12" key="1">
    <citation type="submission" date="2017-03" db="EMBL/GenBank/DDBJ databases">
        <title>Lifting the veil on microbial sulfur biogeochemistry in mining wastewaters.</title>
        <authorList>
            <person name="Kantor R.S."/>
            <person name="Colenbrander Nelson T."/>
            <person name="Marshall S."/>
            <person name="Bennett D."/>
            <person name="Apte S."/>
            <person name="Camacho D."/>
            <person name="Thomas B.C."/>
            <person name="Warren L.A."/>
            <person name="Banfield J.F."/>
        </authorList>
    </citation>
    <scope>NUCLEOTIDE SEQUENCE [LARGE SCALE GENOMIC DNA]</scope>
    <source>
        <strain evidence="11">32-69-9</strain>
    </source>
</reference>
<dbReference type="GO" id="GO:0006730">
    <property type="term" value="P:one-carbon metabolic process"/>
    <property type="evidence" value="ECO:0007669"/>
    <property type="project" value="UniProtKB-UniRule"/>
</dbReference>
<comment type="caution">
    <text evidence="11">The sequence shown here is derived from an EMBL/GenBank/DDBJ whole genome shotgun (WGS) entry which is preliminary data.</text>
</comment>
<feature type="binding site" evidence="7">
    <location>
        <begin position="259"/>
        <end position="264"/>
    </location>
    <ligand>
        <name>NAD(+)</name>
        <dbReference type="ChEBI" id="CHEBI:57540"/>
    </ligand>
</feature>
<dbReference type="PROSITE" id="PS00738">
    <property type="entry name" value="ADOHCYASE_1"/>
    <property type="match status" value="1"/>
</dbReference>
<keyword evidence="4 5" id="KW-0520">NAD</keyword>
<evidence type="ECO:0000313" key="12">
    <source>
        <dbReference type="Proteomes" id="UP000215595"/>
    </source>
</evidence>
<comment type="similarity">
    <text evidence="1 5 9">Belongs to the adenosylhomocysteinase family.</text>
</comment>
<dbReference type="AlphaFoldDB" id="A0A258FGE0"/>
<sequence length="467" mass="50991">MTNPATDYIVRDISLAGFGNKEIAIAETEMPGLMALRDEFGTAKPLKGARIAGSLHMTIQTAVLIQTLEALGADVRWASCNIFSTQDHAAAAIAAAGTPVFATKGETLEEYWDYAHKIFEWADGGYPNLILDDGGDATLLCVLGPKAEKDASVLNDPQNEEEEALYKVMKRYLAEKPGFYSAIRDAIGGVSEETTTGVHRLYQMAERGDLPFPAINVNDSVTKSKFDNLYGCRESLVDAIRRGTDVMLSGKVAVVCGYGDVGKGSAASLRQGGARVVVTEIDPICALQAAMEGYEVQTLEDVQDKADIFVTATGNKDVITVDHMRAMKNNAIVCNIGHFDSEIQVAGLKNFKWDEIKPQVHHIEFPDGKKIILLSEGRLVNLGNATGHPSFVMSASFTNQVLAQIELWTNKSKYENQVYVLPKHLDEKVAMLHLGKLGARLTTLSKEQSDYISVPAQGPFKPDHYRY</sequence>